<dbReference type="Proteomes" id="UP000009183">
    <property type="component" value="Chromosome 9"/>
</dbReference>
<dbReference type="Gene3D" id="3.80.10.10">
    <property type="entry name" value="Ribonuclease Inhibitor"/>
    <property type="match status" value="1"/>
</dbReference>
<gene>
    <name evidence="1" type="ordered locus">VIT_09s0070g00400</name>
</gene>
<accession>D7U891</accession>
<sequence>MDFFLFLTFKHKNHKFELEIWIHILILKTCKLIDLSMKISTCNYMLLIKIILLYFTGFKGLSSLKKLEILDISGNEFDKSDLKSLGAISSLKTLALCSMGWDGSFPIQELASLRNLKVLDLSYNDLESFQLVQGTSLTC</sequence>
<dbReference type="EMBL" id="FN596740">
    <property type="protein sequence ID" value="CBI38955.3"/>
    <property type="molecule type" value="Genomic_DNA"/>
</dbReference>
<dbReference type="eggNOG" id="KOG0619">
    <property type="taxonomic scope" value="Eukaryota"/>
</dbReference>
<dbReference type="PaxDb" id="29760-VIT_09s0070g00400.t01"/>
<proteinExistence type="predicted"/>
<protein>
    <submittedName>
        <fullName evidence="1">Uncharacterized protein</fullName>
    </submittedName>
</protein>
<dbReference type="OrthoDB" id="1738872at2759"/>
<evidence type="ECO:0000313" key="1">
    <source>
        <dbReference type="EMBL" id="CBI38955.3"/>
    </source>
</evidence>
<dbReference type="InterPro" id="IPR032675">
    <property type="entry name" value="LRR_dom_sf"/>
</dbReference>
<dbReference type="HOGENOM" id="CLU_1848727_0_0_1"/>
<name>D7U891_VITVI</name>
<dbReference type="Pfam" id="PF00560">
    <property type="entry name" value="LRR_1"/>
    <property type="match status" value="2"/>
</dbReference>
<reference evidence="2" key="1">
    <citation type="journal article" date="2007" name="Nature">
        <title>The grapevine genome sequence suggests ancestral hexaploidization in major angiosperm phyla.</title>
        <authorList>
            <consortium name="The French-Italian Public Consortium for Grapevine Genome Characterization."/>
            <person name="Jaillon O."/>
            <person name="Aury J.-M."/>
            <person name="Noel B."/>
            <person name="Policriti A."/>
            <person name="Clepet C."/>
            <person name="Casagrande A."/>
            <person name="Choisne N."/>
            <person name="Aubourg S."/>
            <person name="Vitulo N."/>
            <person name="Jubin C."/>
            <person name="Vezzi A."/>
            <person name="Legeai F."/>
            <person name="Hugueney P."/>
            <person name="Dasilva C."/>
            <person name="Horner D."/>
            <person name="Mica E."/>
            <person name="Jublot D."/>
            <person name="Poulain J."/>
            <person name="Bruyere C."/>
            <person name="Billault A."/>
            <person name="Segurens B."/>
            <person name="Gouyvenoux M."/>
            <person name="Ugarte E."/>
            <person name="Cattonaro F."/>
            <person name="Anthouard V."/>
            <person name="Vico V."/>
            <person name="Del Fabbro C."/>
            <person name="Alaux M."/>
            <person name="Di Gaspero G."/>
            <person name="Dumas V."/>
            <person name="Felice N."/>
            <person name="Paillard S."/>
            <person name="Juman I."/>
            <person name="Moroldo M."/>
            <person name="Scalabrin S."/>
            <person name="Canaguier A."/>
            <person name="Le Clainche I."/>
            <person name="Malacrida G."/>
            <person name="Durand E."/>
            <person name="Pesole G."/>
            <person name="Laucou V."/>
            <person name="Chatelet P."/>
            <person name="Merdinoglu D."/>
            <person name="Delledonne M."/>
            <person name="Pezzotti M."/>
            <person name="Lecharny A."/>
            <person name="Scarpelli C."/>
            <person name="Artiguenave F."/>
            <person name="Pe M.E."/>
            <person name="Valle G."/>
            <person name="Morgante M."/>
            <person name="Caboche M."/>
            <person name="Adam-Blondon A.-F."/>
            <person name="Weissenbach J."/>
            <person name="Quetier F."/>
            <person name="Wincker P."/>
        </authorList>
    </citation>
    <scope>NUCLEOTIDE SEQUENCE [LARGE SCALE GENOMIC DNA]</scope>
    <source>
        <strain evidence="2">cv. Pinot noir / PN40024</strain>
    </source>
</reference>
<evidence type="ECO:0000313" key="2">
    <source>
        <dbReference type="Proteomes" id="UP000009183"/>
    </source>
</evidence>
<keyword evidence="2" id="KW-1185">Reference proteome</keyword>
<dbReference type="PROSITE" id="PS51450">
    <property type="entry name" value="LRR"/>
    <property type="match status" value="1"/>
</dbReference>
<dbReference type="SUPFAM" id="SSF52058">
    <property type="entry name" value="L domain-like"/>
    <property type="match status" value="1"/>
</dbReference>
<organism evidence="1 2">
    <name type="scientific">Vitis vinifera</name>
    <name type="common">Grape</name>
    <dbReference type="NCBI Taxonomy" id="29760"/>
    <lineage>
        <taxon>Eukaryota</taxon>
        <taxon>Viridiplantae</taxon>
        <taxon>Streptophyta</taxon>
        <taxon>Embryophyta</taxon>
        <taxon>Tracheophyta</taxon>
        <taxon>Spermatophyta</taxon>
        <taxon>Magnoliopsida</taxon>
        <taxon>eudicotyledons</taxon>
        <taxon>Gunneridae</taxon>
        <taxon>Pentapetalae</taxon>
        <taxon>rosids</taxon>
        <taxon>Vitales</taxon>
        <taxon>Vitaceae</taxon>
        <taxon>Viteae</taxon>
        <taxon>Vitis</taxon>
    </lineage>
</organism>
<dbReference type="InterPro" id="IPR001611">
    <property type="entry name" value="Leu-rich_rpt"/>
</dbReference>
<dbReference type="InParanoid" id="D7U891"/>
<dbReference type="AlphaFoldDB" id="D7U891"/>